<comment type="caution">
    <text evidence="2">The sequence shown here is derived from an EMBL/GenBank/DDBJ whole genome shotgun (WGS) entry which is preliminary data.</text>
</comment>
<sequence>MTRLTILATSLFVLVGPALAKECRIPDPKPGQVIEVPEACKDVVRAKGQQADALKNDKGAIDLGHGTTLRIGGRIRAETSWRH</sequence>
<feature type="signal peptide" evidence="1">
    <location>
        <begin position="1"/>
        <end position="20"/>
    </location>
</feature>
<dbReference type="EMBL" id="LCYG01000019">
    <property type="protein sequence ID" value="KLK93562.1"/>
    <property type="molecule type" value="Genomic_DNA"/>
</dbReference>
<proteinExistence type="predicted"/>
<dbReference type="Proteomes" id="UP000035489">
    <property type="component" value="Unassembled WGS sequence"/>
</dbReference>
<dbReference type="STRING" id="1225564.AA309_07795"/>
<evidence type="ECO:0000313" key="2">
    <source>
        <dbReference type="EMBL" id="KLK93562.1"/>
    </source>
</evidence>
<keyword evidence="3" id="KW-1185">Reference proteome</keyword>
<accession>A0A0H1RLP3</accession>
<evidence type="ECO:0000313" key="3">
    <source>
        <dbReference type="Proteomes" id="UP000035489"/>
    </source>
</evidence>
<feature type="chain" id="PRO_5002593774" evidence="1">
    <location>
        <begin position="21"/>
        <end position="83"/>
    </location>
</feature>
<keyword evidence="1" id="KW-0732">Signal</keyword>
<gene>
    <name evidence="2" type="ORF">AA309_07795</name>
</gene>
<dbReference type="PATRIC" id="fig|1225564.3.peg.2091"/>
<organism evidence="2 3">
    <name type="scientific">Microvirga vignae</name>
    <dbReference type="NCBI Taxonomy" id="1225564"/>
    <lineage>
        <taxon>Bacteria</taxon>
        <taxon>Pseudomonadati</taxon>
        <taxon>Pseudomonadota</taxon>
        <taxon>Alphaproteobacteria</taxon>
        <taxon>Hyphomicrobiales</taxon>
        <taxon>Methylobacteriaceae</taxon>
        <taxon>Microvirga</taxon>
    </lineage>
</organism>
<dbReference type="OrthoDB" id="8019813at2"/>
<dbReference type="AlphaFoldDB" id="A0A0H1RLP3"/>
<dbReference type="RefSeq" id="WP_047188446.1">
    <property type="nucleotide sequence ID" value="NZ_LCYG01000019.1"/>
</dbReference>
<protein>
    <submittedName>
        <fullName evidence="2">Uncharacterized protein</fullName>
    </submittedName>
</protein>
<evidence type="ECO:0000256" key="1">
    <source>
        <dbReference type="SAM" id="SignalP"/>
    </source>
</evidence>
<reference evidence="2 3" key="1">
    <citation type="submission" date="2015-05" db="EMBL/GenBank/DDBJ databases">
        <title>Draft genome sequence of Microvirga vignae strain BR3299, a novel nitrogen fixing bacteria isolated from Brazil semi-aired region.</title>
        <authorList>
            <person name="Zilli J.E."/>
            <person name="Passos S.R."/>
            <person name="Leite J."/>
            <person name="Baldani J.I."/>
            <person name="Xavier G.R."/>
            <person name="Rumjaneck N.G."/>
            <person name="Simoes-Araujo J.L."/>
        </authorList>
    </citation>
    <scope>NUCLEOTIDE SEQUENCE [LARGE SCALE GENOMIC DNA]</scope>
    <source>
        <strain evidence="2 3">BR3299</strain>
    </source>
</reference>
<name>A0A0H1RLP3_9HYPH</name>